<organism evidence="1 2">
    <name type="scientific">Meloidogyne enterolobii</name>
    <name type="common">Root-knot nematode worm</name>
    <name type="synonym">Meloidogyne mayaguensis</name>
    <dbReference type="NCBI Taxonomy" id="390850"/>
    <lineage>
        <taxon>Eukaryota</taxon>
        <taxon>Metazoa</taxon>
        <taxon>Ecdysozoa</taxon>
        <taxon>Nematoda</taxon>
        <taxon>Chromadorea</taxon>
        <taxon>Rhabditida</taxon>
        <taxon>Tylenchina</taxon>
        <taxon>Tylenchomorpha</taxon>
        <taxon>Tylenchoidea</taxon>
        <taxon>Meloidogynidae</taxon>
        <taxon>Meloidogyninae</taxon>
        <taxon>Meloidogyne</taxon>
    </lineage>
</organism>
<evidence type="ECO:0000313" key="1">
    <source>
        <dbReference type="EMBL" id="CAK5087745.1"/>
    </source>
</evidence>
<dbReference type="EMBL" id="CAVMJV010000067">
    <property type="protein sequence ID" value="CAK5087745.1"/>
    <property type="molecule type" value="Genomic_DNA"/>
</dbReference>
<dbReference type="Proteomes" id="UP001497535">
    <property type="component" value="Unassembled WGS sequence"/>
</dbReference>
<sequence length="86" mass="10109">MAIKNKNKAKNSKKSKAKKSKARKALNIQEAMEFAGQAMECTNLEENTWEAVADQVRLVKFKREIFIFLERFFEFKNSIFEVKVNF</sequence>
<accession>A0ACB1ACE6</accession>
<gene>
    <name evidence="1" type="ORF">MENTE1834_LOCUS35361</name>
</gene>
<name>A0ACB1ACE6_MELEN</name>
<reference evidence="1" key="1">
    <citation type="submission" date="2023-11" db="EMBL/GenBank/DDBJ databases">
        <authorList>
            <person name="Poullet M."/>
        </authorList>
    </citation>
    <scope>NUCLEOTIDE SEQUENCE</scope>
    <source>
        <strain evidence="1">E1834</strain>
    </source>
</reference>
<evidence type="ECO:0000313" key="2">
    <source>
        <dbReference type="Proteomes" id="UP001497535"/>
    </source>
</evidence>
<protein>
    <submittedName>
        <fullName evidence="1">Uncharacterized protein</fullName>
    </submittedName>
</protein>
<proteinExistence type="predicted"/>
<comment type="caution">
    <text evidence="1">The sequence shown here is derived from an EMBL/GenBank/DDBJ whole genome shotgun (WGS) entry which is preliminary data.</text>
</comment>
<keyword evidence="2" id="KW-1185">Reference proteome</keyword>